<keyword evidence="4 10" id="KW-0812">Transmembrane</keyword>
<dbReference type="Gene3D" id="2.60.40.1120">
    <property type="entry name" value="Carboxypeptidase-like, regulatory domain"/>
    <property type="match status" value="1"/>
</dbReference>
<dbReference type="SUPFAM" id="SSF49464">
    <property type="entry name" value="Carboxypeptidase regulatory domain-like"/>
    <property type="match status" value="1"/>
</dbReference>
<evidence type="ECO:0000256" key="11">
    <source>
        <dbReference type="RuleBase" id="RU003357"/>
    </source>
</evidence>
<dbReference type="InterPro" id="IPR037066">
    <property type="entry name" value="Plug_dom_sf"/>
</dbReference>
<dbReference type="InterPro" id="IPR000531">
    <property type="entry name" value="Beta-barrel_TonB"/>
</dbReference>
<dbReference type="SUPFAM" id="SSF56935">
    <property type="entry name" value="Porins"/>
    <property type="match status" value="1"/>
</dbReference>
<feature type="chain" id="PRO_5011984214" evidence="12">
    <location>
        <begin position="25"/>
        <end position="730"/>
    </location>
</feature>
<protein>
    <submittedName>
        <fullName evidence="15">Outer membrane receptor for ferrienterochelin and colicins</fullName>
    </submittedName>
</protein>
<keyword evidence="2 10" id="KW-0813">Transport</keyword>
<feature type="signal peptide" evidence="12">
    <location>
        <begin position="1"/>
        <end position="24"/>
    </location>
</feature>
<dbReference type="InterPro" id="IPR039426">
    <property type="entry name" value="TonB-dep_rcpt-like"/>
</dbReference>
<keyword evidence="5 12" id="KW-0732">Signal</keyword>
<dbReference type="GO" id="GO:0015344">
    <property type="term" value="F:siderophore uptake transmembrane transporter activity"/>
    <property type="evidence" value="ECO:0007669"/>
    <property type="project" value="TreeGrafter"/>
</dbReference>
<evidence type="ECO:0000256" key="1">
    <source>
        <dbReference type="ARBA" id="ARBA00004571"/>
    </source>
</evidence>
<evidence type="ECO:0000256" key="5">
    <source>
        <dbReference type="ARBA" id="ARBA00022729"/>
    </source>
</evidence>
<keyword evidence="6 11" id="KW-0798">TonB box</keyword>
<dbReference type="Proteomes" id="UP000189956">
    <property type="component" value="Unassembled WGS sequence"/>
</dbReference>
<keyword evidence="7 10" id="KW-0472">Membrane</keyword>
<dbReference type="AlphaFoldDB" id="A0A1T4JSK0"/>
<evidence type="ECO:0000256" key="4">
    <source>
        <dbReference type="ARBA" id="ARBA00022692"/>
    </source>
</evidence>
<keyword evidence="3 10" id="KW-1134">Transmembrane beta strand</keyword>
<dbReference type="PROSITE" id="PS52016">
    <property type="entry name" value="TONB_DEPENDENT_REC_3"/>
    <property type="match status" value="1"/>
</dbReference>
<evidence type="ECO:0000259" key="13">
    <source>
        <dbReference type="Pfam" id="PF00593"/>
    </source>
</evidence>
<dbReference type="Gene3D" id="2.40.170.20">
    <property type="entry name" value="TonB-dependent receptor, beta-barrel domain"/>
    <property type="match status" value="1"/>
</dbReference>
<reference evidence="15 16" key="1">
    <citation type="submission" date="2017-02" db="EMBL/GenBank/DDBJ databases">
        <authorList>
            <person name="Peterson S.W."/>
        </authorList>
    </citation>
    <scope>NUCLEOTIDE SEQUENCE [LARGE SCALE GENOMIC DNA]</scope>
    <source>
        <strain evidence="15 16">ATCC 700135</strain>
    </source>
</reference>
<dbReference type="CDD" id="cd01347">
    <property type="entry name" value="ligand_gated_channel"/>
    <property type="match status" value="1"/>
</dbReference>
<dbReference type="EMBL" id="FUWL01000003">
    <property type="protein sequence ID" value="SJZ33166.1"/>
    <property type="molecule type" value="Genomic_DNA"/>
</dbReference>
<dbReference type="InterPro" id="IPR012910">
    <property type="entry name" value="Plug_dom"/>
</dbReference>
<feature type="domain" description="TonB-dependent receptor-like beta-barrel" evidence="13">
    <location>
        <begin position="299"/>
        <end position="701"/>
    </location>
</feature>
<evidence type="ECO:0000256" key="7">
    <source>
        <dbReference type="ARBA" id="ARBA00023136"/>
    </source>
</evidence>
<proteinExistence type="inferred from homology"/>
<dbReference type="GO" id="GO:0044718">
    <property type="term" value="P:siderophore transmembrane transport"/>
    <property type="evidence" value="ECO:0007669"/>
    <property type="project" value="TreeGrafter"/>
</dbReference>
<evidence type="ECO:0000256" key="8">
    <source>
        <dbReference type="ARBA" id="ARBA00023170"/>
    </source>
</evidence>
<evidence type="ECO:0000256" key="2">
    <source>
        <dbReference type="ARBA" id="ARBA00022448"/>
    </source>
</evidence>
<dbReference type="RefSeq" id="WP_078735518.1">
    <property type="nucleotide sequence ID" value="NZ_FUWL01000003.1"/>
</dbReference>
<comment type="similarity">
    <text evidence="10 11">Belongs to the TonB-dependent receptor family.</text>
</comment>
<evidence type="ECO:0000313" key="15">
    <source>
        <dbReference type="EMBL" id="SJZ33166.1"/>
    </source>
</evidence>
<sequence>MRSGYCLSLLVVLFSLVCTTPSFASVKEGEGDIKGRVVRQTNHQPISDAKVEIIEGNKSLANTQTDKQGGFVLEIPKLRGIRRHFIIRISHVGYETYIKRVDQEVKALELEEIVLKESTQNLEEVVVTSTRTLRHHKDVPVPTQIITRAQIDRIAPTTMKDILLYSIPGIEFSQHGGITHITMQGYNADYIAFLIDGEEVAGLKSGSIDLSRLSPDNIERIEVIKGAGSALYGSSAIAGVINIITRQYNKPFSAGASVGYSQTGGWTSHLQTGVKTKIINNSLTGSFDREGGYTLETKNKSVSLDVPRNDIFRIGNRLKVTPSDQIAFGWDVNFSRRKQFRNEFHNDIYDYLTNTLRASWQLSPTYRISAHYNGDYSSRIRDYFKAEEKEMQHKNFVQTLRLHHDVHFGKGNDLNFGIEGHMESMLSSQINEGKNKKSIKYGVLFVQHLRKIGSTLDLLYGARADYHSNYGLHLSPKATLSYKMGGWILRGGYSRAFKSPSVMDLYFNWSHQGLFDIIGNPDLKPETANQFLTNLEWSNAQLSFAAGVTHTLFKDRIVMQQSKKGDQHHVNIDGTSRMTVADAHASWRICNGFTLSGSYTFSHAPAYKEINGSQVDLNTIRPHNLLAKFDAYKAWDDKWSTSLALIGQYLSTIKVNTVSKEEGTDKLKVESQVYDGYPMFRTTASVSYDRRITLSLSVDNLLGYKANNLGYQNASLTPGRIFYGKLSFQL</sequence>
<dbReference type="Pfam" id="PF07715">
    <property type="entry name" value="Plug"/>
    <property type="match status" value="1"/>
</dbReference>
<evidence type="ECO:0000259" key="14">
    <source>
        <dbReference type="Pfam" id="PF07715"/>
    </source>
</evidence>
<keyword evidence="9 10" id="KW-0998">Cell outer membrane</keyword>
<dbReference type="GO" id="GO:0009279">
    <property type="term" value="C:cell outer membrane"/>
    <property type="evidence" value="ECO:0007669"/>
    <property type="project" value="UniProtKB-SubCell"/>
</dbReference>
<dbReference type="InterPro" id="IPR008969">
    <property type="entry name" value="CarboxyPept-like_regulatory"/>
</dbReference>
<evidence type="ECO:0000256" key="3">
    <source>
        <dbReference type="ARBA" id="ARBA00022452"/>
    </source>
</evidence>
<dbReference type="Pfam" id="PF00593">
    <property type="entry name" value="TonB_dep_Rec_b-barrel"/>
    <property type="match status" value="1"/>
</dbReference>
<gene>
    <name evidence="15" type="ORF">SAMN02745205_00353</name>
</gene>
<dbReference type="PANTHER" id="PTHR30069">
    <property type="entry name" value="TONB-DEPENDENT OUTER MEMBRANE RECEPTOR"/>
    <property type="match status" value="1"/>
</dbReference>
<evidence type="ECO:0000256" key="10">
    <source>
        <dbReference type="PROSITE-ProRule" id="PRU01360"/>
    </source>
</evidence>
<accession>A0A1T4JSK0</accession>
<organism evidence="15 16">
    <name type="scientific">Porphyromonas cangingivalis</name>
    <dbReference type="NCBI Taxonomy" id="36874"/>
    <lineage>
        <taxon>Bacteria</taxon>
        <taxon>Pseudomonadati</taxon>
        <taxon>Bacteroidota</taxon>
        <taxon>Bacteroidia</taxon>
        <taxon>Bacteroidales</taxon>
        <taxon>Porphyromonadaceae</taxon>
        <taxon>Porphyromonas</taxon>
    </lineage>
</organism>
<dbReference type="Gene3D" id="2.170.130.10">
    <property type="entry name" value="TonB-dependent receptor, plug domain"/>
    <property type="match status" value="1"/>
</dbReference>
<name>A0A1T4JSK0_PORCN</name>
<feature type="domain" description="TonB-dependent receptor plug" evidence="14">
    <location>
        <begin position="137"/>
        <end position="240"/>
    </location>
</feature>
<dbReference type="PANTHER" id="PTHR30069:SF29">
    <property type="entry name" value="HEMOGLOBIN AND HEMOGLOBIN-HAPTOGLOBIN-BINDING PROTEIN 1-RELATED"/>
    <property type="match status" value="1"/>
</dbReference>
<dbReference type="Pfam" id="PF13715">
    <property type="entry name" value="CarbopepD_reg_2"/>
    <property type="match status" value="1"/>
</dbReference>
<evidence type="ECO:0000256" key="9">
    <source>
        <dbReference type="ARBA" id="ARBA00023237"/>
    </source>
</evidence>
<dbReference type="InterPro" id="IPR036942">
    <property type="entry name" value="Beta-barrel_TonB_sf"/>
</dbReference>
<evidence type="ECO:0000256" key="12">
    <source>
        <dbReference type="SAM" id="SignalP"/>
    </source>
</evidence>
<comment type="subcellular location">
    <subcellularLocation>
        <location evidence="1 10">Cell outer membrane</location>
        <topology evidence="1 10">Multi-pass membrane protein</topology>
    </subcellularLocation>
</comment>
<evidence type="ECO:0000256" key="6">
    <source>
        <dbReference type="ARBA" id="ARBA00023077"/>
    </source>
</evidence>
<evidence type="ECO:0000313" key="16">
    <source>
        <dbReference type="Proteomes" id="UP000189956"/>
    </source>
</evidence>
<keyword evidence="8 15" id="KW-0675">Receptor</keyword>